<feature type="compositionally biased region" description="Pro residues" evidence="1">
    <location>
        <begin position="644"/>
        <end position="657"/>
    </location>
</feature>
<evidence type="ECO:0000256" key="1">
    <source>
        <dbReference type="SAM" id="MobiDB-lite"/>
    </source>
</evidence>
<dbReference type="OrthoDB" id="142960at2759"/>
<proteinExistence type="predicted"/>
<protein>
    <submittedName>
        <fullName evidence="2">Uncharacterized protein</fullName>
    </submittedName>
</protein>
<feature type="compositionally biased region" description="Polar residues" evidence="1">
    <location>
        <begin position="590"/>
        <end position="600"/>
    </location>
</feature>
<accession>W4FC06</accession>
<dbReference type="GeneID" id="20820662"/>
<organism evidence="2">
    <name type="scientific">Aphanomyces astaci</name>
    <name type="common">Crayfish plague agent</name>
    <dbReference type="NCBI Taxonomy" id="112090"/>
    <lineage>
        <taxon>Eukaryota</taxon>
        <taxon>Sar</taxon>
        <taxon>Stramenopiles</taxon>
        <taxon>Oomycota</taxon>
        <taxon>Saprolegniomycetes</taxon>
        <taxon>Saprolegniales</taxon>
        <taxon>Verrucalvaceae</taxon>
        <taxon>Aphanomyces</taxon>
    </lineage>
</organism>
<dbReference type="VEuPathDB" id="FungiDB:H257_18666"/>
<feature type="region of interest" description="Disordered" evidence="1">
    <location>
        <begin position="1"/>
        <end position="23"/>
    </location>
</feature>
<feature type="compositionally biased region" description="Polar residues" evidence="1">
    <location>
        <begin position="329"/>
        <end position="364"/>
    </location>
</feature>
<reference evidence="2" key="1">
    <citation type="submission" date="2013-12" db="EMBL/GenBank/DDBJ databases">
        <title>The Genome Sequence of Aphanomyces astaci APO3.</title>
        <authorList>
            <consortium name="The Broad Institute Genomics Platform"/>
            <person name="Russ C."/>
            <person name="Tyler B."/>
            <person name="van West P."/>
            <person name="Dieguez-Uribeondo J."/>
            <person name="Young S.K."/>
            <person name="Zeng Q."/>
            <person name="Gargeya S."/>
            <person name="Fitzgerald M."/>
            <person name="Abouelleil A."/>
            <person name="Alvarado L."/>
            <person name="Chapman S.B."/>
            <person name="Gainer-Dewar J."/>
            <person name="Goldberg J."/>
            <person name="Griggs A."/>
            <person name="Gujja S."/>
            <person name="Hansen M."/>
            <person name="Howarth C."/>
            <person name="Imamovic A."/>
            <person name="Ireland A."/>
            <person name="Larimer J."/>
            <person name="McCowan C."/>
            <person name="Murphy C."/>
            <person name="Pearson M."/>
            <person name="Poon T.W."/>
            <person name="Priest M."/>
            <person name="Roberts A."/>
            <person name="Saif S."/>
            <person name="Shea T."/>
            <person name="Sykes S."/>
            <person name="Wortman J."/>
            <person name="Nusbaum C."/>
            <person name="Birren B."/>
        </authorList>
    </citation>
    <scope>NUCLEOTIDE SEQUENCE [LARGE SCALE GENOMIC DNA]</scope>
    <source>
        <strain evidence="2">APO3</strain>
    </source>
</reference>
<sequence length="1249" mass="137229">MPTLPTDPGKLQANNPTLSVTAPMPTPMATVYVQRNGVPTAILVPATGIIRQPPPHSSDNDSASDTTECPVDTPLAARQPRSKRAADKFLARHDRCNTKRAAPRKRHAHPRSARPGTTSPIPDVTLRTHQANPLSDDVQPIRPRLPHVSYPSHRMGTTPPTLDSPHTPRSPAPVALHPSKLANGPSTQSSLPDIWRQTASTYAATTRNTLAPHPNTLPSDTAPINPPITALHGHSAAPTPPIPSHGPHHSQAPQHADTAPSPTRAGPPSARATPLPTTNHPHSRPAPSSTRPALSPLQPKPAHTTESGDVSRTTTNLLLTPDPPRTTLWSTTQPNATTPILNQTSIFPTPRSTFHRSSGTTTCATRPPQYQPNTYEPAPTEQGAAGQSIEDDDQEEYDTNTALQFPGIRTLHDEGQPIMYRTMQRYWDHEAHLFQGFNADDIVDIERHFADAKVRIQFSINPSLQPQEETLSTLNYRREIEDICQERYGLTFRGGLMEHGQQLLGDPLQRTVQAWAAPRRGYLFLRDISVVMVYQYAGVLDNGLSFHHLEYPNPSKTTPGDLMCALRALGATDAIIQSHTPRRHCPVTHASRSSLSPRNTSPDHDPPAHTSSPFFHTPRTLSPPAHTTESGDISRTTTNLLPTLDPPAPRSGPPPPTEQGAAGQSIEDDDQEEYDTNTALQFPGIRTLHDEGQPIMYRTMQRYWDHEAHLFQGFNADDIVDIERHFADAKVRIQFSINPSLQPQEETLSTLNYRREIEDICQERYGLTFRGGLMEHGQQLLGDPLQRTVQAWAAPRRGYLFLRDISVVMVYQYAGVLDNGLSFHHLEYPNPSKTTPGDLMCALRALGATDAIIQSHTRMSGAHGPRDHWAAIGCLYWPSEGQYRFRLVFPSQSMAENVYANFRRHAAGPDRLDLVPPSMMLLPLRDLCWDNPSATFFHPQAPSAAKLMDTKVRIGRLPPLTTTDDILAALRGSHLPTPDVDITGDGYDTLTFDTPAPLAFLGKSQHKPSAHNTARGSDTHARGKSSHQRVGQYSRSASQHLAPEERLPQAWQLPLQRHPAQAPRPTADLSLYLSRELSTYVDQRIVTATAPLRQEVESLRADKEARAALVSASSTAFSTLDARLLEERRLREAAELLQAEDNKSRTEAQIRLHTAIAQHEAQQAALAARLSFPESSVHTLLQAMQSVSSQMTALAGLWPLPANPSPAAPMSAFPDPTPPPATNNAEPSALSPSPDANMVADFDEPMESN</sequence>
<feature type="compositionally biased region" description="Low complexity" evidence="1">
    <location>
        <begin position="313"/>
        <end position="328"/>
    </location>
</feature>
<feature type="region of interest" description="Disordered" evidence="1">
    <location>
        <begin position="999"/>
        <end position="1043"/>
    </location>
</feature>
<evidence type="ECO:0000313" key="2">
    <source>
        <dbReference type="EMBL" id="ETV64449.1"/>
    </source>
</evidence>
<feature type="compositionally biased region" description="Basic residues" evidence="1">
    <location>
        <begin position="101"/>
        <end position="112"/>
    </location>
</feature>
<name>W4FC06_APHAT</name>
<feature type="region of interest" description="Disordered" evidence="1">
    <location>
        <begin position="49"/>
        <end position="192"/>
    </location>
</feature>
<feature type="compositionally biased region" description="Basic and acidic residues" evidence="1">
    <location>
        <begin position="84"/>
        <end position="97"/>
    </location>
</feature>
<feature type="compositionally biased region" description="Polar residues" evidence="1">
    <location>
        <begin position="1028"/>
        <end position="1039"/>
    </location>
</feature>
<dbReference type="AlphaFoldDB" id="W4FC06"/>
<feature type="region of interest" description="Disordered" evidence="1">
    <location>
        <begin position="1205"/>
        <end position="1249"/>
    </location>
</feature>
<dbReference type="RefSeq" id="XP_009846062.1">
    <property type="nucleotide sequence ID" value="XM_009847760.1"/>
</dbReference>
<dbReference type="EMBL" id="KI913309">
    <property type="protein sequence ID" value="ETV64449.1"/>
    <property type="molecule type" value="Genomic_DNA"/>
</dbReference>
<feature type="region of interest" description="Disordered" evidence="1">
    <location>
        <begin position="580"/>
        <end position="674"/>
    </location>
</feature>
<gene>
    <name evidence="2" type="ORF">H257_18666</name>
</gene>
<feature type="compositionally biased region" description="Polar residues" evidence="1">
    <location>
        <begin position="275"/>
        <end position="292"/>
    </location>
</feature>
<feature type="compositionally biased region" description="Polar residues" evidence="1">
    <location>
        <begin position="625"/>
        <end position="635"/>
    </location>
</feature>
<feature type="region of interest" description="Disordered" evidence="1">
    <location>
        <begin position="209"/>
        <end position="391"/>
    </location>
</feature>